<reference evidence="2 3" key="1">
    <citation type="submission" date="2012-12" db="EMBL/GenBank/DDBJ databases">
        <title>Whole genome shotgun sequence of Gordonia hirsuta NBRC 16056.</title>
        <authorList>
            <person name="Isaki-Nakamura S."/>
            <person name="Hosoyama A."/>
            <person name="Tsuchikane K."/>
            <person name="Katsumata H."/>
            <person name="Baba S."/>
            <person name="Yamazaki S."/>
            <person name="Fujita N."/>
        </authorList>
    </citation>
    <scope>NUCLEOTIDE SEQUENCE [LARGE SCALE GENOMIC DNA]</scope>
    <source>
        <strain evidence="2 3">NBRC 16056</strain>
    </source>
</reference>
<dbReference type="EMBL" id="BANT01000041">
    <property type="protein sequence ID" value="GAC58470.1"/>
    <property type="molecule type" value="Genomic_DNA"/>
</dbReference>
<keyword evidence="1" id="KW-1133">Transmembrane helix</keyword>
<proteinExistence type="predicted"/>
<evidence type="ECO:0000313" key="3">
    <source>
        <dbReference type="Proteomes" id="UP000053405"/>
    </source>
</evidence>
<organism evidence="2 3">
    <name type="scientific">Gordonia hirsuta DSM 44140 = NBRC 16056</name>
    <dbReference type="NCBI Taxonomy" id="1121927"/>
    <lineage>
        <taxon>Bacteria</taxon>
        <taxon>Bacillati</taxon>
        <taxon>Actinomycetota</taxon>
        <taxon>Actinomycetes</taxon>
        <taxon>Mycobacteriales</taxon>
        <taxon>Gordoniaceae</taxon>
        <taxon>Gordonia</taxon>
    </lineage>
</organism>
<name>L7LBI6_9ACTN</name>
<keyword evidence="3" id="KW-1185">Reference proteome</keyword>
<dbReference type="AlphaFoldDB" id="L7LBI6"/>
<sequence>MSVSPRADGSQGGASTSSTVHSILFAMPSIMILAVSVLPAPSVAGGSVIQRSWMVNQSPQVCGSEMTAQTASGEADSFSVVSMCPMMNPSVSGHRAEPVIGCGCG</sequence>
<evidence type="ECO:0000256" key="1">
    <source>
        <dbReference type="SAM" id="Phobius"/>
    </source>
</evidence>
<evidence type="ECO:0000313" key="2">
    <source>
        <dbReference type="EMBL" id="GAC58470.1"/>
    </source>
</evidence>
<gene>
    <name evidence="2" type="ORF">GOHSU_41_00070</name>
</gene>
<feature type="transmembrane region" description="Helical" evidence="1">
    <location>
        <begin position="20"/>
        <end position="44"/>
    </location>
</feature>
<protein>
    <submittedName>
        <fullName evidence="2">Uncharacterized protein</fullName>
    </submittedName>
</protein>
<accession>L7LBI6</accession>
<keyword evidence="1" id="KW-0812">Transmembrane</keyword>
<keyword evidence="1" id="KW-0472">Membrane</keyword>
<dbReference type="Proteomes" id="UP000053405">
    <property type="component" value="Unassembled WGS sequence"/>
</dbReference>
<comment type="caution">
    <text evidence="2">The sequence shown here is derived from an EMBL/GenBank/DDBJ whole genome shotgun (WGS) entry which is preliminary data.</text>
</comment>